<comment type="similarity">
    <text evidence="5">Belongs to the metallo-dependent hydrolases superfamily. Phosphotriesterase family.</text>
</comment>
<dbReference type="AlphaFoldDB" id="A0A7G5XKF9"/>
<organism evidence="7 8">
    <name type="scientific">Lacibacter sediminis</name>
    <dbReference type="NCBI Taxonomy" id="2760713"/>
    <lineage>
        <taxon>Bacteria</taxon>
        <taxon>Pseudomonadati</taxon>
        <taxon>Bacteroidota</taxon>
        <taxon>Chitinophagia</taxon>
        <taxon>Chitinophagales</taxon>
        <taxon>Chitinophagaceae</taxon>
        <taxon>Lacibacter</taxon>
    </lineage>
</organism>
<feature type="modified residue" description="N6-carboxylysine" evidence="3 5">
    <location>
        <position position="162"/>
    </location>
</feature>
<dbReference type="KEGG" id="lacs:H4075_07185"/>
<protein>
    <submittedName>
        <fullName evidence="7">Phosphotriesterase</fullName>
    </submittedName>
</protein>
<evidence type="ECO:0000256" key="4">
    <source>
        <dbReference type="PIRSR" id="PIRSR601559-51"/>
    </source>
</evidence>
<feature type="binding site" evidence="4">
    <location>
        <position position="224"/>
    </location>
    <ligand>
        <name>Zn(2+)</name>
        <dbReference type="ChEBI" id="CHEBI:29105"/>
        <label>2</label>
    </ligand>
</feature>
<evidence type="ECO:0000256" key="3">
    <source>
        <dbReference type="PIRSR" id="PIRSR601559-50"/>
    </source>
</evidence>
<evidence type="ECO:0000256" key="2">
    <source>
        <dbReference type="ARBA" id="ARBA00022801"/>
    </source>
</evidence>
<keyword evidence="6" id="KW-0732">Signal</keyword>
<evidence type="ECO:0000256" key="1">
    <source>
        <dbReference type="ARBA" id="ARBA00022723"/>
    </source>
</evidence>
<gene>
    <name evidence="7" type="ORF">H4075_07185</name>
</gene>
<keyword evidence="2" id="KW-0378">Hydrolase</keyword>
<evidence type="ECO:0000256" key="6">
    <source>
        <dbReference type="SAM" id="SignalP"/>
    </source>
</evidence>
<dbReference type="RefSeq" id="WP_182805473.1">
    <property type="nucleotide sequence ID" value="NZ_CP060007.1"/>
</dbReference>
<reference evidence="8" key="1">
    <citation type="submission" date="2020-08" db="EMBL/GenBank/DDBJ databases">
        <title>Lacibacter sp. S13-6-6 genome sequencing.</title>
        <authorList>
            <person name="Jin L."/>
        </authorList>
    </citation>
    <scope>NUCLEOTIDE SEQUENCE [LARGE SCALE GENOMIC DNA]</scope>
    <source>
        <strain evidence="8">S13-6-6</strain>
    </source>
</reference>
<feature type="signal peptide" evidence="6">
    <location>
        <begin position="1"/>
        <end position="22"/>
    </location>
</feature>
<dbReference type="GO" id="GO:0016787">
    <property type="term" value="F:hydrolase activity"/>
    <property type="evidence" value="ECO:0007669"/>
    <property type="project" value="UniProtKB-KW"/>
</dbReference>
<feature type="binding site" description="via carbamate group" evidence="4">
    <location>
        <position position="162"/>
    </location>
    <ligand>
        <name>Zn(2+)</name>
        <dbReference type="ChEBI" id="CHEBI:29105"/>
        <label>1</label>
    </ligand>
</feature>
<dbReference type="GO" id="GO:0008270">
    <property type="term" value="F:zinc ion binding"/>
    <property type="evidence" value="ECO:0007669"/>
    <property type="project" value="InterPro"/>
</dbReference>
<dbReference type="SUPFAM" id="SSF51556">
    <property type="entry name" value="Metallo-dependent hydrolases"/>
    <property type="match status" value="1"/>
</dbReference>
<feature type="binding site" evidence="4">
    <location>
        <position position="195"/>
    </location>
    <ligand>
        <name>Zn(2+)</name>
        <dbReference type="ChEBI" id="CHEBI:29105"/>
        <label>2</label>
    </ligand>
</feature>
<feature type="chain" id="PRO_5029004720" evidence="6">
    <location>
        <begin position="23"/>
        <end position="332"/>
    </location>
</feature>
<feature type="binding site" evidence="4">
    <location>
        <position position="45"/>
    </location>
    <ligand>
        <name>Zn(2+)</name>
        <dbReference type="ChEBI" id="CHEBI:29105"/>
        <label>1</label>
    </ligand>
</feature>
<dbReference type="PANTHER" id="PTHR10819">
    <property type="entry name" value="PHOSPHOTRIESTERASE-RELATED"/>
    <property type="match status" value="1"/>
</dbReference>
<accession>A0A7G5XKF9</accession>
<sequence length="332" mass="36539">MRAALIISFFFLLLSSFNPLQKKTGYVYSATGKIHSSKLGVALTHEHLFSNFGAAPAAVAGYDSAALFNQVLPYLKKIKLQGVQSIFDCTGAYFGRDVKKLQTLSLLSGINIITNTGFYGAANDKYVPAFAFSMSEEEIANIWINEFKNGIDSTTIKPGFIKLAFDDGEPSAIDIKLFAAGLLTHKATGLTLQVHTGNNIAAAKKQLELLKKYQLHPSAWIWAHANLSTDMNFLIETAASGAWISLDGVKESTIGNYVRILKEFKSKNVLHKVLLSHDGNSFPRGAAIRPYDAIQTHLIPQLQKEGFSTADIYQLTVKNPCMAFQIRVRMNK</sequence>
<dbReference type="InterPro" id="IPR032466">
    <property type="entry name" value="Metal_Hydrolase"/>
</dbReference>
<dbReference type="PANTHER" id="PTHR10819:SF3">
    <property type="entry name" value="PHOSPHOTRIESTERASE-RELATED PROTEIN"/>
    <property type="match status" value="1"/>
</dbReference>
<comment type="cofactor">
    <cofactor evidence="4">
        <name>a divalent metal cation</name>
        <dbReference type="ChEBI" id="CHEBI:60240"/>
    </cofactor>
    <text evidence="4">Binds 2 divalent metal cations per subunit.</text>
</comment>
<dbReference type="InterPro" id="IPR001559">
    <property type="entry name" value="Phosphotriesterase"/>
</dbReference>
<feature type="binding site" evidence="4">
    <location>
        <position position="47"/>
    </location>
    <ligand>
        <name>Zn(2+)</name>
        <dbReference type="ChEBI" id="CHEBI:29105"/>
        <label>1</label>
    </ligand>
</feature>
<evidence type="ECO:0000313" key="7">
    <source>
        <dbReference type="EMBL" id="QNA45962.1"/>
    </source>
</evidence>
<evidence type="ECO:0000313" key="8">
    <source>
        <dbReference type="Proteomes" id="UP000515344"/>
    </source>
</evidence>
<dbReference type="Proteomes" id="UP000515344">
    <property type="component" value="Chromosome"/>
</dbReference>
<dbReference type="Gene3D" id="3.20.20.140">
    <property type="entry name" value="Metal-dependent hydrolases"/>
    <property type="match status" value="1"/>
</dbReference>
<dbReference type="PROSITE" id="PS51347">
    <property type="entry name" value="PHOSPHOTRIESTERASE_2"/>
    <property type="match status" value="1"/>
</dbReference>
<keyword evidence="1 4" id="KW-0479">Metal-binding</keyword>
<proteinExistence type="inferred from homology"/>
<dbReference type="EMBL" id="CP060007">
    <property type="protein sequence ID" value="QNA45962.1"/>
    <property type="molecule type" value="Genomic_DNA"/>
</dbReference>
<feature type="binding site" description="via carbamate group" evidence="4">
    <location>
        <position position="162"/>
    </location>
    <ligand>
        <name>Zn(2+)</name>
        <dbReference type="ChEBI" id="CHEBI:29105"/>
        <label>2</label>
    </ligand>
</feature>
<name>A0A7G5XKF9_9BACT</name>
<feature type="binding site" evidence="4">
    <location>
        <position position="278"/>
    </location>
    <ligand>
        <name>Zn(2+)</name>
        <dbReference type="ChEBI" id="CHEBI:29105"/>
        <label>1</label>
    </ligand>
</feature>
<dbReference type="Pfam" id="PF02126">
    <property type="entry name" value="PTE"/>
    <property type="match status" value="1"/>
</dbReference>
<evidence type="ECO:0000256" key="5">
    <source>
        <dbReference type="PROSITE-ProRule" id="PRU00679"/>
    </source>
</evidence>
<keyword evidence="8" id="KW-1185">Reference proteome</keyword>